<proteinExistence type="predicted"/>
<evidence type="ECO:0000256" key="4">
    <source>
        <dbReference type="ARBA" id="ARBA00022729"/>
    </source>
</evidence>
<name>F5VXS3_9STRE</name>
<evidence type="ECO:0000259" key="9">
    <source>
        <dbReference type="Pfam" id="PF00746"/>
    </source>
</evidence>
<dbReference type="OrthoDB" id="1744455at2"/>
<keyword evidence="7" id="KW-1133">Transmembrane helix</keyword>
<evidence type="ECO:0000256" key="8">
    <source>
        <dbReference type="SAM" id="SignalP"/>
    </source>
</evidence>
<evidence type="ECO:0000256" key="1">
    <source>
        <dbReference type="ARBA" id="ARBA00004168"/>
    </source>
</evidence>
<dbReference type="Gene3D" id="2.60.40.1280">
    <property type="match status" value="1"/>
</dbReference>
<keyword evidence="7" id="KW-0812">Transmembrane</keyword>
<feature type="compositionally biased region" description="Low complexity" evidence="6">
    <location>
        <begin position="336"/>
        <end position="468"/>
    </location>
</feature>
<evidence type="ECO:0000259" key="11">
    <source>
        <dbReference type="Pfam" id="PF17961"/>
    </source>
</evidence>
<organism evidence="12 13">
    <name type="scientific">Streptococcus infantis SK1076</name>
    <dbReference type="NCBI Taxonomy" id="1005705"/>
    <lineage>
        <taxon>Bacteria</taxon>
        <taxon>Bacillati</taxon>
        <taxon>Bacillota</taxon>
        <taxon>Bacilli</taxon>
        <taxon>Lactobacillales</taxon>
        <taxon>Streptococcaceae</taxon>
        <taxon>Streptococcus</taxon>
    </lineage>
</organism>
<sequence>MQNFKKNAIRMFGFVGILVLSLTVLTTVFAADVIDYTNKTTITVDGQPLTADTKISTGKALEATNNISFPDTQQINEGDVLVLDLPKELGLITKLAFPITHSSGEVIANAVTDPSTQKVTITFTDYFSKNYKDKVMTLKYAVRPNVTNLPESGKYTFQFGTDSFTLNYDKTDGEAGDYEMKYGYQDSENPNRIKWRVVLNAVQDKLNNMVIKDDFSDSGQVLVESSFRAVRYATQPEKIPNEAALLKLEPIDNFSKKAEFTRNADGKITGFTINFGDNWNWAMYIEYTTELTSELPKGTKVANVLEWSASNFNKSRSIEALTRLETGSGEGSGDRTTTTTTTTSTTTTTEETSTTSTTTTTEAPPTTSTTTTTEEPTTTSTTTTEGPATTSTTTTEEPTTTSTTTTTEEPAITSTTTTTEELTTTSTTTTTEEPATTSTTTTEEPTTSSTTTTPEGSTQSTEVSSTTTTDDKPQLPKTGETVEAGLVTAGVFILSAIVVLNRRYNR</sequence>
<dbReference type="InterPro" id="IPR008966">
    <property type="entry name" value="Adhesion_dom_sf"/>
</dbReference>
<dbReference type="SUPFAM" id="SSF49401">
    <property type="entry name" value="Bacterial adhesins"/>
    <property type="match status" value="2"/>
</dbReference>
<comment type="subcellular location">
    <subcellularLocation>
        <location evidence="1">Secreted</location>
        <location evidence="1">Cell wall</location>
        <topology evidence="1">Peptidoglycan-anchor</topology>
    </subcellularLocation>
</comment>
<dbReference type="InterPro" id="IPR041171">
    <property type="entry name" value="SDR_Ig"/>
</dbReference>
<dbReference type="GO" id="GO:0005518">
    <property type="term" value="F:collagen binding"/>
    <property type="evidence" value="ECO:0007669"/>
    <property type="project" value="InterPro"/>
</dbReference>
<evidence type="ECO:0000259" key="10">
    <source>
        <dbReference type="Pfam" id="PF05737"/>
    </source>
</evidence>
<dbReference type="Pfam" id="PF05737">
    <property type="entry name" value="Collagen_bind"/>
    <property type="match status" value="1"/>
</dbReference>
<evidence type="ECO:0000256" key="6">
    <source>
        <dbReference type="SAM" id="MobiDB-lite"/>
    </source>
</evidence>
<feature type="domain" description="Collagen binding" evidence="10">
    <location>
        <begin position="181"/>
        <end position="297"/>
    </location>
</feature>
<evidence type="ECO:0000256" key="3">
    <source>
        <dbReference type="ARBA" id="ARBA00022525"/>
    </source>
</evidence>
<evidence type="ECO:0000256" key="2">
    <source>
        <dbReference type="ARBA" id="ARBA00022512"/>
    </source>
</evidence>
<dbReference type="InterPro" id="IPR008456">
    <property type="entry name" value="Collagen-bd_dom"/>
</dbReference>
<dbReference type="InterPro" id="IPR019931">
    <property type="entry name" value="LPXTG_anchor"/>
</dbReference>
<dbReference type="Gene3D" id="2.60.40.740">
    <property type="match status" value="1"/>
</dbReference>
<reference evidence="12 13" key="1">
    <citation type="submission" date="2011-04" db="EMBL/GenBank/DDBJ databases">
        <authorList>
            <person name="Durkin A.S."/>
            <person name="Radune D."/>
            <person name="Hostetler J."/>
            <person name="Torralba M."/>
            <person name="Gillis M."/>
            <person name="Methe B."/>
            <person name="Sutton G."/>
            <person name="Nelson K.E."/>
        </authorList>
    </citation>
    <scope>NUCLEOTIDE SEQUENCE [LARGE SCALE GENOMIC DNA]</scope>
    <source>
        <strain evidence="12 13">SK1076</strain>
    </source>
</reference>
<feature type="chain" id="PRO_5003328174" evidence="8">
    <location>
        <begin position="31"/>
        <end position="506"/>
    </location>
</feature>
<feature type="region of interest" description="Disordered" evidence="6">
    <location>
        <begin position="323"/>
        <end position="477"/>
    </location>
</feature>
<keyword evidence="5" id="KW-0572">Peptidoglycan-anchor</keyword>
<dbReference type="EMBL" id="AFNN01000001">
    <property type="protein sequence ID" value="EGL88652.1"/>
    <property type="molecule type" value="Genomic_DNA"/>
</dbReference>
<keyword evidence="4 8" id="KW-0732">Signal</keyword>
<evidence type="ECO:0000256" key="5">
    <source>
        <dbReference type="ARBA" id="ARBA00023088"/>
    </source>
</evidence>
<dbReference type="InterPro" id="IPR011252">
    <property type="entry name" value="Fibrogen-bd_dom1"/>
</dbReference>
<keyword evidence="7" id="KW-0472">Membrane</keyword>
<keyword evidence="3" id="KW-0964">Secreted</keyword>
<protein>
    <submittedName>
        <fullName evidence="12">Gram positive anchor</fullName>
    </submittedName>
</protein>
<dbReference type="GO" id="GO:0007155">
    <property type="term" value="P:cell adhesion"/>
    <property type="evidence" value="ECO:0007669"/>
    <property type="project" value="InterPro"/>
</dbReference>
<evidence type="ECO:0000256" key="7">
    <source>
        <dbReference type="SAM" id="Phobius"/>
    </source>
</evidence>
<dbReference type="AlphaFoldDB" id="F5VXS3"/>
<dbReference type="Proteomes" id="UP000010138">
    <property type="component" value="Unassembled WGS sequence"/>
</dbReference>
<keyword evidence="2" id="KW-0134">Cell wall</keyword>
<accession>F5VXS3</accession>
<dbReference type="Pfam" id="PF17961">
    <property type="entry name" value="Big_8"/>
    <property type="match status" value="1"/>
</dbReference>
<dbReference type="NCBIfam" id="TIGR01167">
    <property type="entry name" value="LPXTG_anchor"/>
    <property type="match status" value="1"/>
</dbReference>
<evidence type="ECO:0000313" key="12">
    <source>
        <dbReference type="EMBL" id="EGL88652.1"/>
    </source>
</evidence>
<feature type="transmembrane region" description="Helical" evidence="7">
    <location>
        <begin position="482"/>
        <end position="500"/>
    </location>
</feature>
<feature type="signal peptide" evidence="8">
    <location>
        <begin position="1"/>
        <end position="30"/>
    </location>
</feature>
<feature type="domain" description="Gram-positive cocci surface proteins LPxTG" evidence="9">
    <location>
        <begin position="469"/>
        <end position="500"/>
    </location>
</feature>
<gene>
    <name evidence="12" type="ORF">HMPREF9967_0291</name>
</gene>
<dbReference type="Pfam" id="PF00746">
    <property type="entry name" value="Gram_pos_anchor"/>
    <property type="match status" value="1"/>
</dbReference>
<comment type="caution">
    <text evidence="12">The sequence shown here is derived from an EMBL/GenBank/DDBJ whole genome shotgun (WGS) entry which is preliminary data.</text>
</comment>
<feature type="domain" description="SDR-like Ig" evidence="11">
    <location>
        <begin position="58"/>
        <end position="154"/>
    </location>
</feature>
<dbReference type="RefSeq" id="WP_006149614.1">
    <property type="nucleotide sequence ID" value="NZ_AFNN01000001.1"/>
</dbReference>
<dbReference type="eggNOG" id="COG4932">
    <property type="taxonomic scope" value="Bacteria"/>
</dbReference>
<evidence type="ECO:0000313" key="13">
    <source>
        <dbReference type="Proteomes" id="UP000010138"/>
    </source>
</evidence>